<proteinExistence type="inferred from homology"/>
<evidence type="ECO:0000256" key="6">
    <source>
        <dbReference type="ARBA" id="ARBA00022989"/>
    </source>
</evidence>
<evidence type="ECO:0000313" key="11">
    <source>
        <dbReference type="Proteomes" id="UP001604043"/>
    </source>
</evidence>
<keyword evidence="3 8" id="KW-0813">Transport</keyword>
<comment type="caution">
    <text evidence="10">The sequence shown here is derived from an EMBL/GenBank/DDBJ whole genome shotgun (WGS) entry which is preliminary data.</text>
</comment>
<organism evidence="10 11">
    <name type="scientific">Xanthobacter aminoxidans</name>
    <dbReference type="NCBI Taxonomy" id="186280"/>
    <lineage>
        <taxon>Bacteria</taxon>
        <taxon>Pseudomonadati</taxon>
        <taxon>Pseudomonadota</taxon>
        <taxon>Alphaproteobacteria</taxon>
        <taxon>Hyphomicrobiales</taxon>
        <taxon>Xanthobacteraceae</taxon>
        <taxon>Xanthobacter</taxon>
    </lineage>
</organism>
<comment type="similarity">
    <text evidence="2">Belongs to the binding-protein-dependent transport system permease family. CysTW subfamily.</text>
</comment>
<dbReference type="Pfam" id="PF00528">
    <property type="entry name" value="BPD_transp_1"/>
    <property type="match status" value="1"/>
</dbReference>
<evidence type="ECO:0000256" key="5">
    <source>
        <dbReference type="ARBA" id="ARBA00022692"/>
    </source>
</evidence>
<dbReference type="Gene3D" id="1.10.3720.10">
    <property type="entry name" value="MetI-like"/>
    <property type="match status" value="1"/>
</dbReference>
<evidence type="ECO:0000256" key="1">
    <source>
        <dbReference type="ARBA" id="ARBA00004651"/>
    </source>
</evidence>
<protein>
    <submittedName>
        <fullName evidence="10">ABC transporter permease</fullName>
    </submittedName>
</protein>
<dbReference type="CDD" id="cd06261">
    <property type="entry name" value="TM_PBP2"/>
    <property type="match status" value="1"/>
</dbReference>
<evidence type="ECO:0000256" key="2">
    <source>
        <dbReference type="ARBA" id="ARBA00007069"/>
    </source>
</evidence>
<dbReference type="Proteomes" id="UP001604043">
    <property type="component" value="Unassembled WGS sequence"/>
</dbReference>
<dbReference type="PANTHER" id="PTHR42929:SF5">
    <property type="entry name" value="ABC TRANSPORTER PERMEASE PROTEIN"/>
    <property type="match status" value="1"/>
</dbReference>
<feature type="transmembrane region" description="Helical" evidence="8">
    <location>
        <begin position="12"/>
        <end position="38"/>
    </location>
</feature>
<evidence type="ECO:0000256" key="3">
    <source>
        <dbReference type="ARBA" id="ARBA00022448"/>
    </source>
</evidence>
<dbReference type="PANTHER" id="PTHR42929">
    <property type="entry name" value="INNER MEMBRANE ABC TRANSPORTER PERMEASE PROTEIN YDCU-RELATED-RELATED"/>
    <property type="match status" value="1"/>
</dbReference>
<evidence type="ECO:0000259" key="9">
    <source>
        <dbReference type="PROSITE" id="PS50928"/>
    </source>
</evidence>
<evidence type="ECO:0000256" key="7">
    <source>
        <dbReference type="ARBA" id="ARBA00023136"/>
    </source>
</evidence>
<feature type="transmembrane region" description="Helical" evidence="8">
    <location>
        <begin position="203"/>
        <end position="231"/>
    </location>
</feature>
<keyword evidence="5 8" id="KW-0812">Transmembrane</keyword>
<reference evidence="10 11" key="1">
    <citation type="submission" date="2024-02" db="EMBL/GenBank/DDBJ databases">
        <title>Expansion and revision of Xanthobacter and proposal of Roseixanthobacter gen. nov.</title>
        <authorList>
            <person name="Soltysiak M.P.M."/>
            <person name="Jalihal A."/>
            <person name="Ory A."/>
            <person name="Chrisophersen C."/>
            <person name="Lee A.D."/>
            <person name="Boulton J."/>
            <person name="Springer M."/>
        </authorList>
    </citation>
    <scope>NUCLEOTIDE SEQUENCE [LARGE SCALE GENOMIC DNA]</scope>
    <source>
        <strain evidence="10 11">CB5</strain>
    </source>
</reference>
<comment type="subcellular location">
    <subcellularLocation>
        <location evidence="1 8">Cell membrane</location>
        <topology evidence="1 8">Multi-pass membrane protein</topology>
    </subcellularLocation>
</comment>
<keyword evidence="6 8" id="KW-1133">Transmembrane helix</keyword>
<dbReference type="PROSITE" id="PS50928">
    <property type="entry name" value="ABC_TM1"/>
    <property type="match status" value="1"/>
</dbReference>
<keyword evidence="7 8" id="KW-0472">Membrane</keyword>
<gene>
    <name evidence="10" type="ORF">V5F30_12815</name>
</gene>
<dbReference type="InterPro" id="IPR035906">
    <property type="entry name" value="MetI-like_sf"/>
</dbReference>
<dbReference type="InterPro" id="IPR000515">
    <property type="entry name" value="MetI-like"/>
</dbReference>
<sequence length="285" mass="30701">MAGALNPKPKDWALALPLAAFFTLFFVAPLGLLVAISFETERQMTGTLGLGQYAAFLTDGLNLAVLHDTLLVGAKATLLCLLFGYPLAWLCTRVSARWQAVLIFLVVLPIVTSVVVRTFAWIVILGRHGIVNEAILALGLSAQPLKLLFSETGVVIVLAQVQMPLMVLPLITTLQRIDPNLESASQALGAGAWRTFFKVTLPLSLPGIIAGTILTYTACVTAFVTQSLIGGSRLLFMPMMIFQQAMDLQNWPFAAAVSVIFMVSVLLIVAMLVALSRSRAARLYG</sequence>
<evidence type="ECO:0000256" key="8">
    <source>
        <dbReference type="RuleBase" id="RU363032"/>
    </source>
</evidence>
<evidence type="ECO:0000313" key="10">
    <source>
        <dbReference type="EMBL" id="MFG1253082.1"/>
    </source>
</evidence>
<accession>A0ABW6ZIH1</accession>
<feature type="transmembrane region" description="Helical" evidence="8">
    <location>
        <begin position="70"/>
        <end position="90"/>
    </location>
</feature>
<name>A0ABW6ZIH1_9HYPH</name>
<dbReference type="RefSeq" id="WP_394009122.1">
    <property type="nucleotide sequence ID" value="NZ_JBAFUR010000003.1"/>
</dbReference>
<keyword evidence="4" id="KW-1003">Cell membrane</keyword>
<feature type="transmembrane region" description="Helical" evidence="8">
    <location>
        <begin position="251"/>
        <end position="275"/>
    </location>
</feature>
<feature type="transmembrane region" description="Helical" evidence="8">
    <location>
        <begin position="102"/>
        <end position="127"/>
    </location>
</feature>
<keyword evidence="11" id="KW-1185">Reference proteome</keyword>
<dbReference type="EMBL" id="JBAFUR010000003">
    <property type="protein sequence ID" value="MFG1253082.1"/>
    <property type="molecule type" value="Genomic_DNA"/>
</dbReference>
<evidence type="ECO:0000256" key="4">
    <source>
        <dbReference type="ARBA" id="ARBA00022475"/>
    </source>
</evidence>
<dbReference type="SUPFAM" id="SSF161098">
    <property type="entry name" value="MetI-like"/>
    <property type="match status" value="1"/>
</dbReference>
<feature type="domain" description="ABC transmembrane type-1" evidence="9">
    <location>
        <begin position="66"/>
        <end position="272"/>
    </location>
</feature>